<feature type="transmembrane region" description="Helical" evidence="7">
    <location>
        <begin position="84"/>
        <end position="108"/>
    </location>
</feature>
<evidence type="ECO:0000256" key="5">
    <source>
        <dbReference type="ARBA" id="ARBA00022989"/>
    </source>
</evidence>
<sequence>MLTSAISQMDIEHLFSNMLGLYFFGKSIGQIFGPQFLLKLYLAGAIGGSIYYLAQHAFMDPMKHGASGAVNAIVLLEIFLFPKAILYVNFFIPVPAILLVSSISPIYTSVSYGKTNLRCDS</sequence>
<evidence type="ECO:0000256" key="1">
    <source>
        <dbReference type="ARBA" id="ARBA00004141"/>
    </source>
</evidence>
<dbReference type="Gene3D" id="1.20.1540.10">
    <property type="entry name" value="Rhomboid-like"/>
    <property type="match status" value="1"/>
</dbReference>
<keyword evidence="4" id="KW-0378">Hydrolase</keyword>
<dbReference type="SUPFAM" id="SSF144091">
    <property type="entry name" value="Rhomboid-like"/>
    <property type="match status" value="1"/>
</dbReference>
<dbReference type="InterPro" id="IPR022764">
    <property type="entry name" value="Peptidase_S54_rhomboid_dom"/>
</dbReference>
<name>A0AA42AW41_PAPNU</name>
<evidence type="ECO:0000256" key="6">
    <source>
        <dbReference type="ARBA" id="ARBA00023136"/>
    </source>
</evidence>
<evidence type="ECO:0000256" key="3">
    <source>
        <dbReference type="ARBA" id="ARBA00022692"/>
    </source>
</evidence>
<proteinExistence type="inferred from homology"/>
<dbReference type="InterPro" id="IPR050925">
    <property type="entry name" value="Rhomboid_protease_S54"/>
</dbReference>
<evidence type="ECO:0000313" key="10">
    <source>
        <dbReference type="Proteomes" id="UP001177140"/>
    </source>
</evidence>
<dbReference type="Proteomes" id="UP001177140">
    <property type="component" value="Unassembled WGS sequence"/>
</dbReference>
<dbReference type="InterPro" id="IPR035952">
    <property type="entry name" value="Rhomboid-like_sf"/>
</dbReference>
<dbReference type="PANTHER" id="PTHR43731">
    <property type="entry name" value="RHOMBOID PROTEASE"/>
    <property type="match status" value="1"/>
</dbReference>
<dbReference type="GO" id="GO:0016020">
    <property type="term" value="C:membrane"/>
    <property type="evidence" value="ECO:0007669"/>
    <property type="project" value="UniProtKB-SubCell"/>
</dbReference>
<dbReference type="Pfam" id="PF01694">
    <property type="entry name" value="Rhomboid"/>
    <property type="match status" value="1"/>
</dbReference>
<keyword evidence="6 7" id="KW-0472">Membrane</keyword>
<evidence type="ECO:0000256" key="2">
    <source>
        <dbReference type="ARBA" id="ARBA00009045"/>
    </source>
</evidence>
<reference evidence="9" key="1">
    <citation type="submission" date="2022-03" db="EMBL/GenBank/DDBJ databases">
        <title>A functionally conserved STORR gene fusion in Papaver species that diverged 16.8 million years ago.</title>
        <authorList>
            <person name="Catania T."/>
        </authorList>
    </citation>
    <scope>NUCLEOTIDE SEQUENCE</scope>
    <source>
        <strain evidence="9">S-191538</strain>
    </source>
</reference>
<comment type="subcellular location">
    <subcellularLocation>
        <location evidence="1">Membrane</location>
        <topology evidence="1">Multi-pass membrane protein</topology>
    </subcellularLocation>
</comment>
<gene>
    <name evidence="9" type="ORF">MKW94_028890</name>
</gene>
<keyword evidence="3 7" id="KW-0812">Transmembrane</keyword>
<comment type="caution">
    <text evidence="9">The sequence shown here is derived from an EMBL/GenBank/DDBJ whole genome shotgun (WGS) entry which is preliminary data.</text>
</comment>
<keyword evidence="5 7" id="KW-1133">Transmembrane helix</keyword>
<dbReference type="AlphaFoldDB" id="A0AA42AW41"/>
<dbReference type="GO" id="GO:0004252">
    <property type="term" value="F:serine-type endopeptidase activity"/>
    <property type="evidence" value="ECO:0007669"/>
    <property type="project" value="InterPro"/>
</dbReference>
<comment type="similarity">
    <text evidence="2">Belongs to the peptidase S54 family.</text>
</comment>
<evidence type="ECO:0000256" key="4">
    <source>
        <dbReference type="ARBA" id="ARBA00022801"/>
    </source>
</evidence>
<organism evidence="9 10">
    <name type="scientific">Papaver nudicaule</name>
    <name type="common">Iceland poppy</name>
    <dbReference type="NCBI Taxonomy" id="74823"/>
    <lineage>
        <taxon>Eukaryota</taxon>
        <taxon>Viridiplantae</taxon>
        <taxon>Streptophyta</taxon>
        <taxon>Embryophyta</taxon>
        <taxon>Tracheophyta</taxon>
        <taxon>Spermatophyta</taxon>
        <taxon>Magnoliopsida</taxon>
        <taxon>Ranunculales</taxon>
        <taxon>Papaveraceae</taxon>
        <taxon>Papaveroideae</taxon>
        <taxon>Papaver</taxon>
    </lineage>
</organism>
<evidence type="ECO:0000313" key="9">
    <source>
        <dbReference type="EMBL" id="MCL7041521.1"/>
    </source>
</evidence>
<protein>
    <recommendedName>
        <fullName evidence="8">Peptidase S54 rhomboid domain-containing protein</fullName>
    </recommendedName>
</protein>
<feature type="domain" description="Peptidase S54 rhomboid" evidence="8">
    <location>
        <begin position="2"/>
        <end position="100"/>
    </location>
</feature>
<dbReference type="PANTHER" id="PTHR43731:SF14">
    <property type="entry name" value="PRESENILIN-ASSOCIATED RHOMBOID-LIKE PROTEIN, MITOCHONDRIAL"/>
    <property type="match status" value="1"/>
</dbReference>
<dbReference type="EMBL" id="JAJJMA010224592">
    <property type="protein sequence ID" value="MCL7041521.1"/>
    <property type="molecule type" value="Genomic_DNA"/>
</dbReference>
<accession>A0AA42AW41</accession>
<evidence type="ECO:0000256" key="7">
    <source>
        <dbReference type="SAM" id="Phobius"/>
    </source>
</evidence>
<keyword evidence="10" id="KW-1185">Reference proteome</keyword>
<evidence type="ECO:0000259" key="8">
    <source>
        <dbReference type="Pfam" id="PF01694"/>
    </source>
</evidence>
<feature type="transmembrane region" description="Helical" evidence="7">
    <location>
        <begin position="36"/>
        <end position="54"/>
    </location>
</feature>